<feature type="region of interest" description="Disordered" evidence="1">
    <location>
        <begin position="1"/>
        <end position="66"/>
    </location>
</feature>
<protein>
    <submittedName>
        <fullName evidence="2">Uncharacterized protein</fullName>
    </submittedName>
</protein>
<accession>A0ABN6QZW7</accession>
<dbReference type="EMBL" id="AP026073">
    <property type="protein sequence ID" value="BDM71635.1"/>
    <property type="molecule type" value="Genomic_DNA"/>
</dbReference>
<sequence>MGEELGDDAASAVDAPLDPLTPLDPPASLPSPDEQADSGSERASTAAPSATPRRIRARAPDPPRRDGVRRTHMYLFMIPLIPLIPPVSRYRAPNSACILLYC</sequence>
<dbReference type="Proteomes" id="UP001059597">
    <property type="component" value="Chromosome"/>
</dbReference>
<evidence type="ECO:0000313" key="3">
    <source>
        <dbReference type="Proteomes" id="UP001059597"/>
    </source>
</evidence>
<reference evidence="2" key="1">
    <citation type="submission" date="2022-06" db="EMBL/GenBank/DDBJ databases">
        <title>Complete genome sequence of Streptomyces nigrescens HEK616.</title>
        <authorList>
            <person name="Asamizu S."/>
            <person name="Onaka H."/>
        </authorList>
    </citation>
    <scope>NUCLEOTIDE SEQUENCE</scope>
    <source>
        <strain evidence="2">HEK616</strain>
    </source>
</reference>
<organism evidence="2 3">
    <name type="scientific">Streptomyces nigrescens</name>
    <dbReference type="NCBI Taxonomy" id="1920"/>
    <lineage>
        <taxon>Bacteria</taxon>
        <taxon>Bacillati</taxon>
        <taxon>Actinomycetota</taxon>
        <taxon>Actinomycetes</taxon>
        <taxon>Kitasatosporales</taxon>
        <taxon>Streptomycetaceae</taxon>
        <taxon>Streptomyces</taxon>
    </lineage>
</organism>
<keyword evidence="3" id="KW-1185">Reference proteome</keyword>
<gene>
    <name evidence="2" type="ORF">HEK616_51220</name>
</gene>
<evidence type="ECO:0000256" key="1">
    <source>
        <dbReference type="SAM" id="MobiDB-lite"/>
    </source>
</evidence>
<proteinExistence type="predicted"/>
<evidence type="ECO:0000313" key="2">
    <source>
        <dbReference type="EMBL" id="BDM71635.1"/>
    </source>
</evidence>
<name>A0ABN6QZW7_STRNI</name>